<dbReference type="AlphaFoldDB" id="A0A6C0CWQ3"/>
<keyword evidence="1" id="KW-0472">Membrane</keyword>
<evidence type="ECO:0000313" key="2">
    <source>
        <dbReference type="EMBL" id="QHT07935.1"/>
    </source>
</evidence>
<proteinExistence type="predicted"/>
<accession>A0A6C0CWQ3</accession>
<name>A0A6C0CWQ3_9ZZZZ</name>
<evidence type="ECO:0000256" key="1">
    <source>
        <dbReference type="SAM" id="Phobius"/>
    </source>
</evidence>
<organism evidence="2">
    <name type="scientific">viral metagenome</name>
    <dbReference type="NCBI Taxonomy" id="1070528"/>
    <lineage>
        <taxon>unclassified sequences</taxon>
        <taxon>metagenomes</taxon>
        <taxon>organismal metagenomes</taxon>
    </lineage>
</organism>
<keyword evidence="1" id="KW-1133">Transmembrane helix</keyword>
<reference evidence="2" key="1">
    <citation type="journal article" date="2020" name="Nature">
        <title>Giant virus diversity and host interactions through global metagenomics.</title>
        <authorList>
            <person name="Schulz F."/>
            <person name="Roux S."/>
            <person name="Paez-Espino D."/>
            <person name="Jungbluth S."/>
            <person name="Walsh D.A."/>
            <person name="Denef V.J."/>
            <person name="McMahon K.D."/>
            <person name="Konstantinidis K.T."/>
            <person name="Eloe-Fadrosh E.A."/>
            <person name="Kyrpides N.C."/>
            <person name="Woyke T."/>
        </authorList>
    </citation>
    <scope>NUCLEOTIDE SEQUENCE</scope>
    <source>
        <strain evidence="2">GVMAG-M-3300022752-39</strain>
    </source>
</reference>
<sequence>MDGSGDHWLKIIGFLVVLTLFYYFATGALKIQNNLLEGFVKMTDTTSKTTESGEPSTNAGVAGSSGNVANAIGEQTIKMQDTFLIKKYRKNYENLVINTDEYVSYLMLENLLKLKTDDSEESKNANIMVLDNINKLSASKTSLNGIMKFVDSV</sequence>
<keyword evidence="1" id="KW-0812">Transmembrane</keyword>
<feature type="transmembrane region" description="Helical" evidence="1">
    <location>
        <begin position="7"/>
        <end position="25"/>
    </location>
</feature>
<dbReference type="EMBL" id="MN739489">
    <property type="protein sequence ID" value="QHT07935.1"/>
    <property type="molecule type" value="Genomic_DNA"/>
</dbReference>
<protein>
    <submittedName>
        <fullName evidence="2">Uncharacterized protein</fullName>
    </submittedName>
</protein>